<dbReference type="PRINTS" id="PR00340">
    <property type="entry name" value="PIIGLNB"/>
</dbReference>
<evidence type="ECO:0000313" key="12">
    <source>
        <dbReference type="EMBL" id="QGM46481.1"/>
    </source>
</evidence>
<dbReference type="GO" id="GO:0005524">
    <property type="term" value="F:ATP binding"/>
    <property type="evidence" value="ECO:0007669"/>
    <property type="project" value="TreeGrafter"/>
</dbReference>
<dbReference type="InterPro" id="IPR011322">
    <property type="entry name" value="N-reg_PII-like_a/b"/>
</dbReference>
<dbReference type="FunFam" id="3.30.70.120:FF:000001">
    <property type="entry name" value="Nitrogen regulatory protein P-II"/>
    <property type="match status" value="1"/>
</dbReference>
<evidence type="ECO:0000256" key="4">
    <source>
        <dbReference type="ARBA" id="ARBA00022741"/>
    </source>
</evidence>
<dbReference type="InterPro" id="IPR002187">
    <property type="entry name" value="N-reg_PII"/>
</dbReference>
<dbReference type="PROSITE" id="PS00496">
    <property type="entry name" value="PII_GLNB_UMP"/>
    <property type="match status" value="1"/>
</dbReference>
<dbReference type="PIRSF" id="PIRSF039144">
    <property type="entry name" value="GlnB"/>
    <property type="match status" value="1"/>
</dbReference>
<dbReference type="SMART" id="SM00938">
    <property type="entry name" value="P-II"/>
    <property type="match status" value="1"/>
</dbReference>
<dbReference type="RefSeq" id="WP_136496715.1">
    <property type="nucleotide sequence ID" value="NZ_CP046052.1"/>
</dbReference>
<dbReference type="OrthoDB" id="9802729at2"/>
<evidence type="ECO:0000256" key="1">
    <source>
        <dbReference type="ARBA" id="ARBA00011233"/>
    </source>
</evidence>
<dbReference type="GO" id="GO:0006808">
    <property type="term" value="P:regulation of nitrogen utilization"/>
    <property type="evidence" value="ECO:0007669"/>
    <property type="project" value="InterPro"/>
</dbReference>
<keyword evidence="6" id="KW-0804">Transcription</keyword>
<evidence type="ECO:0000313" key="13">
    <source>
        <dbReference type="Proteomes" id="UP000309061"/>
    </source>
</evidence>
<feature type="modified residue" description="O-UMP-tyrosine" evidence="9">
    <location>
        <position position="51"/>
    </location>
</feature>
<organism evidence="12 13">
    <name type="scientific">Methylocystis heyeri</name>
    <dbReference type="NCBI Taxonomy" id="391905"/>
    <lineage>
        <taxon>Bacteria</taxon>
        <taxon>Pseudomonadati</taxon>
        <taxon>Pseudomonadota</taxon>
        <taxon>Alphaproteobacteria</taxon>
        <taxon>Hyphomicrobiales</taxon>
        <taxon>Methylocystaceae</taxon>
        <taxon>Methylocystis</taxon>
    </lineage>
</organism>
<dbReference type="KEGG" id="mhey:H2LOC_012685"/>
<dbReference type="PANTHER" id="PTHR30115">
    <property type="entry name" value="NITROGEN REGULATORY PROTEIN P-II"/>
    <property type="match status" value="1"/>
</dbReference>
<gene>
    <name evidence="12" type="ORF">H2LOC_012685</name>
</gene>
<comment type="subunit">
    <text evidence="1">Homotrimer.</text>
</comment>
<keyword evidence="7" id="KW-0535">Nitrogen fixation</keyword>
<evidence type="ECO:0000256" key="8">
    <source>
        <dbReference type="ARBA" id="ARBA00025238"/>
    </source>
</evidence>
<evidence type="ECO:0000256" key="2">
    <source>
        <dbReference type="ARBA" id="ARBA00015681"/>
    </source>
</evidence>
<evidence type="ECO:0000256" key="9">
    <source>
        <dbReference type="PIRSR" id="PIRSR039144-50"/>
    </source>
</evidence>
<proteinExistence type="inferred from homology"/>
<name>A0A6B8KHJ3_9HYPH</name>
<evidence type="ECO:0000256" key="7">
    <source>
        <dbReference type="ARBA" id="ARBA00023231"/>
    </source>
</evidence>
<dbReference type="SUPFAM" id="SSF54913">
    <property type="entry name" value="GlnB-like"/>
    <property type="match status" value="1"/>
</dbReference>
<dbReference type="EMBL" id="CP046052">
    <property type="protein sequence ID" value="QGM46481.1"/>
    <property type="molecule type" value="Genomic_DNA"/>
</dbReference>
<evidence type="ECO:0000256" key="11">
    <source>
        <dbReference type="RuleBase" id="RU003936"/>
    </source>
</evidence>
<dbReference type="GO" id="GO:0005829">
    <property type="term" value="C:cytosol"/>
    <property type="evidence" value="ECO:0007669"/>
    <property type="project" value="TreeGrafter"/>
</dbReference>
<evidence type="ECO:0000256" key="3">
    <source>
        <dbReference type="ARBA" id="ARBA00022553"/>
    </source>
</evidence>
<dbReference type="PROSITE" id="PS51343">
    <property type="entry name" value="PII_GLNB_DOM"/>
    <property type="match status" value="1"/>
</dbReference>
<dbReference type="AlphaFoldDB" id="A0A6B8KHJ3"/>
<comment type="similarity">
    <text evidence="11">Belongs to the P(II) protein family.</text>
</comment>
<evidence type="ECO:0000256" key="5">
    <source>
        <dbReference type="ARBA" id="ARBA00023015"/>
    </source>
</evidence>
<dbReference type="GO" id="GO:0030234">
    <property type="term" value="F:enzyme regulator activity"/>
    <property type="evidence" value="ECO:0007669"/>
    <property type="project" value="InterPro"/>
</dbReference>
<dbReference type="InterPro" id="IPR002332">
    <property type="entry name" value="N-reg_PII_urydylation_site"/>
</dbReference>
<protein>
    <recommendedName>
        <fullName evidence="2">Nitrogen regulatory protein P-II</fullName>
    </recommendedName>
</protein>
<sequence length="112" mass="12167">MKKIEAIIKPFKLDEVKEALQAAGLQGITVTEAKGFGRQKGHTELYRGAEYVVDFLPKVKIEIVLADESVDRAVEAIRKAAQTGRIGDGKIFVSNVEGAIRIRTGETGLDAI</sequence>
<dbReference type="Pfam" id="PF00543">
    <property type="entry name" value="P-II"/>
    <property type="match status" value="1"/>
</dbReference>
<keyword evidence="4" id="KW-0547">Nucleotide-binding</keyword>
<reference evidence="12 13" key="1">
    <citation type="submission" date="2019-11" db="EMBL/GenBank/DDBJ databases">
        <title>The genome sequence of Methylocystis heyeri.</title>
        <authorList>
            <person name="Oshkin I.Y."/>
            <person name="Miroshnikov K."/>
            <person name="Dedysh S.N."/>
        </authorList>
    </citation>
    <scope>NUCLEOTIDE SEQUENCE [LARGE SCALE GENOMIC DNA]</scope>
    <source>
        <strain evidence="12 13">H2</strain>
    </source>
</reference>
<evidence type="ECO:0000256" key="6">
    <source>
        <dbReference type="ARBA" id="ARBA00023163"/>
    </source>
</evidence>
<dbReference type="InterPro" id="IPR015867">
    <property type="entry name" value="N-reg_PII/ATP_PRibTrfase_C"/>
</dbReference>
<dbReference type="Gene3D" id="3.30.70.120">
    <property type="match status" value="1"/>
</dbReference>
<keyword evidence="13" id="KW-1185">Reference proteome</keyword>
<dbReference type="Proteomes" id="UP000309061">
    <property type="component" value="Chromosome"/>
</dbReference>
<comment type="function">
    <text evidence="8">In nitrogen-limiting conditions, when the ratio of Gln to 2-ketoglutarate decreases, P-II is uridylylated to P-II-UMP. P-II-UMP allows the deadenylation of glutamine synthetase (GS), thus activating the enzyme. Conversely, in nitrogen excess P-II is deuridylated and promotes the adenylation of GS. P-II indirectly controls the transcription of the GS gene (glnA). P-II prevents NR-II-catalyzed conversion of NR-I to NR-I-phosphate, the transcriptional activator of glnA. When P-II is uridylylated to P-II-UMP, these events are reversed.</text>
</comment>
<dbReference type="PROSITE" id="PS00638">
    <property type="entry name" value="PII_GLNB_CTER"/>
    <property type="match status" value="1"/>
</dbReference>
<evidence type="ECO:0000256" key="10">
    <source>
        <dbReference type="PIRSR" id="PIRSR602187-50"/>
    </source>
</evidence>
<accession>A0A6B8KHJ3</accession>
<dbReference type="PANTHER" id="PTHR30115:SF11">
    <property type="entry name" value="NITROGEN REGULATORY PROTEIN P-II HOMOLOG"/>
    <property type="match status" value="1"/>
</dbReference>
<keyword evidence="3 10" id="KW-0597">Phosphoprotein</keyword>
<keyword evidence="5" id="KW-0805">Transcription regulation</keyword>
<dbReference type="InterPro" id="IPR017918">
    <property type="entry name" value="N-reg_PII_CS"/>
</dbReference>